<dbReference type="Proteomes" id="UP000077248">
    <property type="component" value="Unassembled WGS sequence"/>
</dbReference>
<dbReference type="EMBL" id="KV441480">
    <property type="protein sequence ID" value="OAG19965.1"/>
    <property type="molecule type" value="Genomic_DNA"/>
</dbReference>
<evidence type="ECO:0000313" key="3">
    <source>
        <dbReference type="Proteomes" id="UP000077248"/>
    </source>
</evidence>
<dbReference type="KEGG" id="aalt:CC77DRAFT_147467"/>
<accession>A0A177DJS4</accession>
<keyword evidence="3" id="KW-1185">Reference proteome</keyword>
<evidence type="ECO:0000256" key="1">
    <source>
        <dbReference type="SAM" id="MobiDB-lite"/>
    </source>
</evidence>
<feature type="region of interest" description="Disordered" evidence="1">
    <location>
        <begin position="207"/>
        <end position="232"/>
    </location>
</feature>
<sequence length="232" mass="26439">MKTCLPTRANPTQSCEFRSTAETQPFCTASWAKKHHGVTVLYSSSHIVYPLVAFDRESGRCTVHIALCQSRYETKRNGTKTNPPPRVNDIPPPQPSCVDSQLPFLLPRTHLLLWTPASAFPSPYFTISRDAYTTQPHSRCWHSDTHTEPNTHTTTNTIQCLVLDIERARGRRRWRLYRKLEQSDWHHHRDNRQCAYIVCAKHAAVRAHPARQGVPGETTGEEEEEEGSRGDG</sequence>
<reference evidence="2 3" key="1">
    <citation type="submission" date="2016-05" db="EMBL/GenBank/DDBJ databases">
        <title>Comparative analysis of secretome profiles of manganese(II)-oxidizing ascomycete fungi.</title>
        <authorList>
            <consortium name="DOE Joint Genome Institute"/>
            <person name="Zeiner C.A."/>
            <person name="Purvine S.O."/>
            <person name="Zink E.M."/>
            <person name="Wu S."/>
            <person name="Pasa-Tolic L."/>
            <person name="Chaput D.L."/>
            <person name="Haridas S."/>
            <person name="Grigoriev I.V."/>
            <person name="Santelli C.M."/>
            <person name="Hansel C.M."/>
        </authorList>
    </citation>
    <scope>NUCLEOTIDE SEQUENCE [LARGE SCALE GENOMIC DNA]</scope>
    <source>
        <strain evidence="2 3">SRC1lrK2f</strain>
    </source>
</reference>
<proteinExistence type="predicted"/>
<dbReference type="VEuPathDB" id="FungiDB:CC77DRAFT_147467"/>
<organism evidence="2 3">
    <name type="scientific">Alternaria alternata</name>
    <name type="common">Alternaria rot fungus</name>
    <name type="synonym">Torula alternata</name>
    <dbReference type="NCBI Taxonomy" id="5599"/>
    <lineage>
        <taxon>Eukaryota</taxon>
        <taxon>Fungi</taxon>
        <taxon>Dikarya</taxon>
        <taxon>Ascomycota</taxon>
        <taxon>Pezizomycotina</taxon>
        <taxon>Dothideomycetes</taxon>
        <taxon>Pleosporomycetidae</taxon>
        <taxon>Pleosporales</taxon>
        <taxon>Pleosporineae</taxon>
        <taxon>Pleosporaceae</taxon>
        <taxon>Alternaria</taxon>
        <taxon>Alternaria sect. Alternaria</taxon>
        <taxon>Alternaria alternata complex</taxon>
    </lineage>
</organism>
<name>A0A177DJS4_ALTAL</name>
<dbReference type="RefSeq" id="XP_018385386.1">
    <property type="nucleotide sequence ID" value="XM_018530288.1"/>
</dbReference>
<evidence type="ECO:0000313" key="2">
    <source>
        <dbReference type="EMBL" id="OAG19965.1"/>
    </source>
</evidence>
<dbReference type="AlphaFoldDB" id="A0A177DJS4"/>
<protein>
    <submittedName>
        <fullName evidence="2">Uncharacterized protein</fullName>
    </submittedName>
</protein>
<dbReference type="GeneID" id="29115882"/>
<gene>
    <name evidence="2" type="ORF">CC77DRAFT_147467</name>
</gene>